<accession>A0ABP1FZH5</accession>
<feature type="compositionally biased region" description="Low complexity" evidence="1">
    <location>
        <begin position="2023"/>
        <end position="2032"/>
    </location>
</feature>
<feature type="compositionally biased region" description="Basic and acidic residues" evidence="1">
    <location>
        <begin position="362"/>
        <end position="375"/>
    </location>
</feature>
<evidence type="ECO:0000313" key="4">
    <source>
        <dbReference type="Proteomes" id="UP001497392"/>
    </source>
</evidence>
<feature type="region of interest" description="Disordered" evidence="1">
    <location>
        <begin position="320"/>
        <end position="704"/>
    </location>
</feature>
<feature type="region of interest" description="Disordered" evidence="1">
    <location>
        <begin position="1984"/>
        <end position="2128"/>
    </location>
</feature>
<feature type="region of interest" description="Disordered" evidence="1">
    <location>
        <begin position="719"/>
        <end position="867"/>
    </location>
</feature>
<feature type="compositionally biased region" description="Low complexity" evidence="1">
    <location>
        <begin position="1730"/>
        <end position="1749"/>
    </location>
</feature>
<feature type="compositionally biased region" description="Low complexity" evidence="1">
    <location>
        <begin position="1215"/>
        <end position="1227"/>
    </location>
</feature>
<feature type="compositionally biased region" description="Low complexity" evidence="1">
    <location>
        <begin position="510"/>
        <end position="529"/>
    </location>
</feature>
<feature type="compositionally biased region" description="Polar residues" evidence="1">
    <location>
        <begin position="1185"/>
        <end position="1200"/>
    </location>
</feature>
<feature type="compositionally biased region" description="Polar residues" evidence="1">
    <location>
        <begin position="1872"/>
        <end position="1889"/>
    </location>
</feature>
<feature type="compositionally biased region" description="Basic and acidic residues" evidence="1">
    <location>
        <begin position="2176"/>
        <end position="2190"/>
    </location>
</feature>
<feature type="compositionally biased region" description="Polar residues" evidence="1">
    <location>
        <begin position="1096"/>
        <end position="1115"/>
    </location>
</feature>
<feature type="compositionally biased region" description="Low complexity" evidence="1">
    <location>
        <begin position="1892"/>
        <end position="1916"/>
    </location>
</feature>
<dbReference type="PROSITE" id="PS00028">
    <property type="entry name" value="ZINC_FINGER_C2H2_1"/>
    <property type="match status" value="1"/>
</dbReference>
<feature type="compositionally biased region" description="Polar residues" evidence="1">
    <location>
        <begin position="2103"/>
        <end position="2112"/>
    </location>
</feature>
<evidence type="ECO:0000256" key="1">
    <source>
        <dbReference type="SAM" id="MobiDB-lite"/>
    </source>
</evidence>
<feature type="compositionally biased region" description="Low complexity" evidence="1">
    <location>
        <begin position="1669"/>
        <end position="1682"/>
    </location>
</feature>
<feature type="compositionally biased region" description="Low complexity" evidence="1">
    <location>
        <begin position="1995"/>
        <end position="2008"/>
    </location>
</feature>
<feature type="region of interest" description="Disordered" evidence="1">
    <location>
        <begin position="1368"/>
        <end position="1581"/>
    </location>
</feature>
<feature type="compositionally biased region" description="Polar residues" evidence="1">
    <location>
        <begin position="1458"/>
        <end position="1477"/>
    </location>
</feature>
<feature type="compositionally biased region" description="Low complexity" evidence="1">
    <location>
        <begin position="124"/>
        <end position="136"/>
    </location>
</feature>
<feature type="region of interest" description="Disordered" evidence="1">
    <location>
        <begin position="2234"/>
        <end position="2275"/>
    </location>
</feature>
<evidence type="ECO:0000313" key="3">
    <source>
        <dbReference type="EMBL" id="CAL5225294.1"/>
    </source>
</evidence>
<feature type="compositionally biased region" description="Polar residues" evidence="1">
    <location>
        <begin position="1935"/>
        <end position="1951"/>
    </location>
</feature>
<feature type="domain" description="C2H2-type" evidence="2">
    <location>
        <begin position="175"/>
        <end position="197"/>
    </location>
</feature>
<dbReference type="Proteomes" id="UP001497392">
    <property type="component" value="Unassembled WGS sequence"/>
</dbReference>
<feature type="compositionally biased region" description="Polar residues" evidence="1">
    <location>
        <begin position="27"/>
        <end position="41"/>
    </location>
</feature>
<feature type="region of interest" description="Disordered" evidence="1">
    <location>
        <begin position="888"/>
        <end position="1354"/>
    </location>
</feature>
<feature type="compositionally biased region" description="Low complexity" evidence="1">
    <location>
        <begin position="1814"/>
        <end position="1849"/>
    </location>
</feature>
<feature type="region of interest" description="Disordered" evidence="1">
    <location>
        <begin position="2156"/>
        <end position="2219"/>
    </location>
</feature>
<proteinExistence type="predicted"/>
<gene>
    <name evidence="3" type="primary">g8093</name>
    <name evidence="3" type="ORF">VP750_LOCUS6953</name>
</gene>
<feature type="compositionally biased region" description="Low complexity" evidence="1">
    <location>
        <begin position="1510"/>
        <end position="1528"/>
    </location>
</feature>
<feature type="compositionally biased region" description="Low complexity" evidence="1">
    <location>
        <begin position="793"/>
        <end position="827"/>
    </location>
</feature>
<name>A0ABP1FZH5_9CHLO</name>
<feature type="compositionally biased region" description="Low complexity" evidence="1">
    <location>
        <begin position="10"/>
        <end position="26"/>
    </location>
</feature>
<feature type="compositionally biased region" description="Low complexity" evidence="1">
    <location>
        <begin position="623"/>
        <end position="653"/>
    </location>
</feature>
<feature type="compositionally biased region" description="Polar residues" evidence="1">
    <location>
        <begin position="1253"/>
        <end position="1269"/>
    </location>
</feature>
<comment type="caution">
    <text evidence="3">The sequence shown here is derived from an EMBL/GenBank/DDBJ whole genome shotgun (WGS) entry which is preliminary data.</text>
</comment>
<dbReference type="EMBL" id="CAXHTA020000012">
    <property type="protein sequence ID" value="CAL5225294.1"/>
    <property type="molecule type" value="Genomic_DNA"/>
</dbReference>
<organism evidence="3 4">
    <name type="scientific">Coccomyxa viridis</name>
    <dbReference type="NCBI Taxonomy" id="1274662"/>
    <lineage>
        <taxon>Eukaryota</taxon>
        <taxon>Viridiplantae</taxon>
        <taxon>Chlorophyta</taxon>
        <taxon>core chlorophytes</taxon>
        <taxon>Trebouxiophyceae</taxon>
        <taxon>Trebouxiophyceae incertae sedis</taxon>
        <taxon>Coccomyxaceae</taxon>
        <taxon>Coccomyxa</taxon>
    </lineage>
</organism>
<sequence>MARESVSKGTTAAAAVHPAAQQQHTALQQSSARSGAPSSQGVAPAKQSAAPAGTSISQAHAKAPTADKPVQQMPASQQKAAILTGSAARQDNVGSQGARGSDSKRVEPVSKDQRKRVQREEARQAAGAAPASRSQQTPEAQHKRAKSHHEQSPGQHASAAPKVQAMPPLNPDFICGICERAYSNSAALHLHLIGNEHQVKLAHPKTKQGKVGEEGGSAETIAFRKSFPWRCTLCSRDFALMRQLADHSSYSDKHTQLLQAALRKDRDEAREDGDLAGFAPILSGRALREAWTSQVSAAADTNGQGAADSTSLHRWVLEVSSAPSGSKATREDQQEVTGKAAKVDRDGGTEEGWQYDSPQHAAHRELSRHQSREGSVEDGELPRVPVNFSLSASKPVTPQNAQPAAQPGAQPAAQPSAIALQKPSAAPSDKAAPVAAATPTPPGPGAQAQQRPAAVEKDSFLPPHLKGLVSPSLKAPMPLQSGPPQPTSSAGLTASKGVEKAMMQPQKQQSHAGHQAKAPAAAPKVSGPAKQPPIMPASTAMQQASAHGASGAKLPHAPEATPAGTTKSSVTQPGSSARVGQASTAKQASGAAVLPAVTHRRTTEDGNRASAGPAAQQKTLPVSSGGKPGTPAAGKGSASARSTVAAATSAAVSKGQPAPLAKGASVSQKPAVRPAAASRAFPSGRVQPAVSATATAAQPSTSVTVPAEAVAAATSFLNDLGNASSSPSEARGLAPSGPVTPAAGQPGSISGPALQTQPGQSLPKLPPAPPSPEMRLESLMQELSNMAHRLPNAAAAQPQQKPAAPAAAAPRAAASLRRPASRSVSPANVMPLRVSAPPWQPQQSGGATAARSAPAKHGRMSSDAEVRAAEKLRKEIAELQREIDLKVREAKKKGQAGKAVPQGQKRPDQAPQAAAGSIPRAVAKAKAEVPKASEQPSKGPSPAPNPASKQTPQPSAPVPGPLAAQGEQSAAAPVNQAAESASQPASARPSTGKQTAQAAAPVPGCLAAPQMQNTVPVGNRAAEHTSEPASGPSTGAVMTAPAKANASAALKQSSSAFDGGKLPREQLLGSSVSKGAEVESTPASSSFRPAALGSAPPSQDANLSSAPHIQRSQPSVAPDAEQPAGKQAATASEPVKAPQTPSMSALLSQKQADTSIAKGAGAKPPTAHAQKGPAASLQESVKARATQTSQHGPAQLTSMPASAGKETGHLAVDRASAQPSASAGAASRTAPSQAQHVISDVPPANDKPKERSTAATQSTQRDTLSTVEQSRAGAAPAEAVPPTGGSVQVGTPERPGRSAAPVAKQRDHASSTVLEDSLGREAPVRLGSAAAPRSQAGKDTHKPARPERQGSLPGTAAVALPVQALEDNAWGSSPSSSGTPAYTMLTQTPLGTGSAWPAAAPDKADSQPAPIMSQHRASPQLRAAPDRLSGSVSARTAPAVNHGSAPGPVIAAQRAEAASQTRQASVSQGRTPPSSGQRAARGRVMTTGRRPVQATPQNPSPPSTVAGTKSSSSGAASELSEAQAGSSAKRQIPSGSSAGSMERLGGRAGHAGSDLGASSQRGRDAAGARGHGGASDVGSAGFAGASMHIARDNAVAGDQAAGRLVKGRQGPSAEGPSSGSRQSQDIPAESEDMDIDIMTVPPGNSMSQLRQPGMDAAPEKSEKQSQGTARSAAAGPGSSQAGRHAPLSEQTGSVDAAQAAGLPKRPAARLATGRTPPQPASDMGSRAQHAAAMQPIPSAAAQPQMQAPAVLQSPGLDTGSSATSKAAPASASVSRPATAKPAALAPQPQKPVSRANEAVQPPTRAESLPVQEKASAGEALQASAAPAKTASASAQQKASAGMMAKAMQAPPKRDAPSLQQKEPLEALPKPSITAQHKTAEGQGQQSQTVMGALPKPVQAPAKAAAAAAHSSAALPGHGKEKAPAGISKSAPAVKNTANSASLAKGSSSAQSHVPIPAPKQAAPASSAQAVQASAKYSFLYPQKEDSAAAKPQKLPRSAAANRAVAPASKPAPPAQKVHTSRPGAAGTTAGGAHRPQHAAGQHPVQGQSSKRVVTVSHESHAGNGMIGQNSRSDYEGSEPGEMRMPLQMPPVPVHMHPRAPQPEQFSLLQDPSQGGPFSPERPEASRYMSRQDPHMEWYHPDSMSMASLPQPWHVHERQMSGHRGHPVELQGPQRFGAHDGRLPLGEEERPQGLQNMHLPPQLPPMPMHMPLGEPLYSSQGQYPQQFLRDEGMGRNEQYRMGSGLPPGLAGPDFGRPHSQGYGVYGPSEQLPFPPQ</sequence>
<reference evidence="3 4" key="1">
    <citation type="submission" date="2024-06" db="EMBL/GenBank/DDBJ databases">
        <authorList>
            <person name="Kraege A."/>
            <person name="Thomma B."/>
        </authorList>
    </citation>
    <scope>NUCLEOTIDE SEQUENCE [LARGE SCALE GENOMIC DNA]</scope>
</reference>
<feature type="compositionally biased region" description="Low complexity" evidence="1">
    <location>
        <begin position="1040"/>
        <end position="1056"/>
    </location>
</feature>
<feature type="compositionally biased region" description="Low complexity" evidence="1">
    <location>
        <begin position="976"/>
        <end position="990"/>
    </location>
</feature>
<feature type="region of interest" description="Disordered" evidence="1">
    <location>
        <begin position="1"/>
        <end position="166"/>
    </location>
</feature>
<feature type="compositionally biased region" description="Polar residues" evidence="1">
    <location>
        <begin position="1615"/>
        <end position="1625"/>
    </location>
</feature>
<dbReference type="SMART" id="SM00355">
    <property type="entry name" value="ZnF_C2H2"/>
    <property type="match status" value="2"/>
</dbReference>
<feature type="compositionally biased region" description="Basic and acidic residues" evidence="1">
    <location>
        <begin position="1336"/>
        <end position="1348"/>
    </location>
</feature>
<feature type="compositionally biased region" description="Low complexity" evidence="1">
    <location>
        <begin position="1760"/>
        <end position="1791"/>
    </location>
</feature>
<feature type="region of interest" description="Disordered" evidence="1">
    <location>
        <begin position="1600"/>
        <end position="1968"/>
    </location>
</feature>
<feature type="compositionally biased region" description="Polar residues" evidence="1">
    <location>
        <begin position="1370"/>
        <end position="1391"/>
    </location>
</feature>
<protein>
    <submittedName>
        <fullName evidence="3">G8093 protein</fullName>
    </submittedName>
</protein>
<feature type="compositionally biased region" description="Polar residues" evidence="1">
    <location>
        <begin position="563"/>
        <end position="575"/>
    </location>
</feature>
<feature type="compositionally biased region" description="Basic and acidic residues" evidence="1">
    <location>
        <begin position="101"/>
        <end position="112"/>
    </location>
</feature>
<feature type="compositionally biased region" description="Polar residues" evidence="1">
    <location>
        <begin position="1139"/>
        <end position="1154"/>
    </location>
</feature>
<feature type="compositionally biased region" description="Low complexity" evidence="1">
    <location>
        <begin position="1958"/>
        <end position="1968"/>
    </location>
</feature>
<keyword evidence="4" id="KW-1185">Reference proteome</keyword>
<feature type="compositionally biased region" description="Low complexity" evidence="1">
    <location>
        <begin position="395"/>
        <end position="438"/>
    </location>
</feature>
<evidence type="ECO:0000259" key="2">
    <source>
        <dbReference type="PROSITE" id="PS00028"/>
    </source>
</evidence>
<feature type="compositionally biased region" description="Low complexity" evidence="1">
    <location>
        <begin position="686"/>
        <end position="704"/>
    </location>
</feature>
<dbReference type="InterPro" id="IPR013087">
    <property type="entry name" value="Znf_C2H2_type"/>
</dbReference>